<dbReference type="Pfam" id="PF00010">
    <property type="entry name" value="HLH"/>
    <property type="match status" value="1"/>
</dbReference>
<reference evidence="9" key="1">
    <citation type="journal article" date="2020" name="Fungal Divers.">
        <title>Resolving the Mortierellaceae phylogeny through synthesis of multi-gene phylogenetics and phylogenomics.</title>
        <authorList>
            <person name="Vandepol N."/>
            <person name="Liber J."/>
            <person name="Desiro A."/>
            <person name="Na H."/>
            <person name="Kennedy M."/>
            <person name="Barry K."/>
            <person name="Grigoriev I.V."/>
            <person name="Miller A.N."/>
            <person name="O'Donnell K."/>
            <person name="Stajich J.E."/>
            <person name="Bonito G."/>
        </authorList>
    </citation>
    <scope>NUCLEOTIDE SEQUENCE</scope>
    <source>
        <strain evidence="9">REB-010B</strain>
    </source>
</reference>
<keyword evidence="6" id="KW-0175">Coiled coil</keyword>
<feature type="compositionally biased region" description="Low complexity" evidence="7">
    <location>
        <begin position="245"/>
        <end position="265"/>
    </location>
</feature>
<dbReference type="CDD" id="cd11405">
    <property type="entry name" value="bHLHzip_MLXIP_like"/>
    <property type="match status" value="1"/>
</dbReference>
<evidence type="ECO:0000256" key="4">
    <source>
        <dbReference type="ARBA" id="ARBA00023163"/>
    </source>
</evidence>
<evidence type="ECO:0000313" key="9">
    <source>
        <dbReference type="EMBL" id="KAG0319851.1"/>
    </source>
</evidence>
<dbReference type="InterPro" id="IPR011598">
    <property type="entry name" value="bHLH_dom"/>
</dbReference>
<feature type="compositionally biased region" description="Low complexity" evidence="7">
    <location>
        <begin position="127"/>
        <end position="136"/>
    </location>
</feature>
<dbReference type="GO" id="GO:0046983">
    <property type="term" value="F:protein dimerization activity"/>
    <property type="evidence" value="ECO:0007669"/>
    <property type="project" value="InterPro"/>
</dbReference>
<keyword evidence="5" id="KW-0539">Nucleus</keyword>
<evidence type="ECO:0000256" key="3">
    <source>
        <dbReference type="ARBA" id="ARBA00023125"/>
    </source>
</evidence>
<evidence type="ECO:0000256" key="1">
    <source>
        <dbReference type="ARBA" id="ARBA00004123"/>
    </source>
</evidence>
<evidence type="ECO:0000259" key="8">
    <source>
        <dbReference type="PROSITE" id="PS50888"/>
    </source>
</evidence>
<dbReference type="EMBL" id="JAAAIP010000307">
    <property type="protein sequence ID" value="KAG0319851.1"/>
    <property type="molecule type" value="Genomic_DNA"/>
</dbReference>
<keyword evidence="3" id="KW-0238">DNA-binding</keyword>
<feature type="region of interest" description="Disordered" evidence="7">
    <location>
        <begin position="187"/>
        <end position="277"/>
    </location>
</feature>
<evidence type="ECO:0000313" key="10">
    <source>
        <dbReference type="Proteomes" id="UP000738325"/>
    </source>
</evidence>
<feature type="compositionally biased region" description="Basic and acidic residues" evidence="7">
    <location>
        <begin position="232"/>
        <end position="244"/>
    </location>
</feature>
<comment type="subcellular location">
    <subcellularLocation>
        <location evidence="1">Nucleus</location>
    </subcellularLocation>
</comment>
<keyword evidence="4" id="KW-0804">Transcription</keyword>
<feature type="region of interest" description="Disordered" evidence="7">
    <location>
        <begin position="105"/>
        <end position="168"/>
    </location>
</feature>
<dbReference type="GO" id="GO:0000981">
    <property type="term" value="F:DNA-binding transcription factor activity, RNA polymerase II-specific"/>
    <property type="evidence" value="ECO:0007669"/>
    <property type="project" value="TreeGrafter"/>
</dbReference>
<dbReference type="SMART" id="SM00353">
    <property type="entry name" value="HLH"/>
    <property type="match status" value="1"/>
</dbReference>
<organism evidence="9 10">
    <name type="scientific">Dissophora globulifera</name>
    <dbReference type="NCBI Taxonomy" id="979702"/>
    <lineage>
        <taxon>Eukaryota</taxon>
        <taxon>Fungi</taxon>
        <taxon>Fungi incertae sedis</taxon>
        <taxon>Mucoromycota</taxon>
        <taxon>Mortierellomycotina</taxon>
        <taxon>Mortierellomycetes</taxon>
        <taxon>Mortierellales</taxon>
        <taxon>Mortierellaceae</taxon>
        <taxon>Dissophora</taxon>
    </lineage>
</organism>
<feature type="compositionally biased region" description="Polar residues" evidence="7">
    <location>
        <begin position="155"/>
        <end position="166"/>
    </location>
</feature>
<evidence type="ECO:0000256" key="2">
    <source>
        <dbReference type="ARBA" id="ARBA00023015"/>
    </source>
</evidence>
<dbReference type="PROSITE" id="PS50888">
    <property type="entry name" value="BHLH"/>
    <property type="match status" value="1"/>
</dbReference>
<dbReference type="PANTHER" id="PTHR15741:SF27">
    <property type="entry name" value="TRANSCRIPTION FACTOR AP-4"/>
    <property type="match status" value="1"/>
</dbReference>
<dbReference type="GO" id="GO:0000978">
    <property type="term" value="F:RNA polymerase II cis-regulatory region sequence-specific DNA binding"/>
    <property type="evidence" value="ECO:0007669"/>
    <property type="project" value="TreeGrafter"/>
</dbReference>
<dbReference type="AlphaFoldDB" id="A0A9P6RIM0"/>
<feature type="compositionally biased region" description="Polar residues" evidence="7">
    <location>
        <begin position="1"/>
        <end position="15"/>
    </location>
</feature>
<accession>A0A9P6RIM0</accession>
<sequence>MADFKLTNQDFLNIPTSPPPALGGDPSMSLFNPSEQRYFSEFLDTLVVDQDFTFDPSSIPNLPNLPLFTAESMPGAFSLDSAYMLPSTPGAGLLNGGVMDFDMTSPSSQSSFGGAHSLSHHFGQGDSPVSPGSPSSTLAYNISTGIASNKRKTNKGASSSQDSSKLATPIHQLSKLSLNGNINGIANGNSSGNGNVNGHGNGNGNGPSNPKKNKRDEDEHPTASSSPSSPSRSREQKEDSRERNTSVSDGSVSDAATATTSNTATTKRKPYKELLTEEEKRANHIASEQKRRNTIRNGFKDMTDIIPDLKDVNSSKSTILFKAVDFIKHLERQNRVLQEKANRLESRLMNQRGDTNGSGLEDQRLQDIPHIYPVPCSR</sequence>
<protein>
    <recommendedName>
        <fullName evidence="8">BHLH domain-containing protein</fullName>
    </recommendedName>
</protein>
<gene>
    <name evidence="9" type="ORF">BGZ99_004885</name>
</gene>
<name>A0A9P6RIM0_9FUNG</name>
<feature type="domain" description="BHLH" evidence="8">
    <location>
        <begin position="279"/>
        <end position="330"/>
    </location>
</feature>
<evidence type="ECO:0000256" key="5">
    <source>
        <dbReference type="ARBA" id="ARBA00023242"/>
    </source>
</evidence>
<dbReference type="OrthoDB" id="5778525at2759"/>
<dbReference type="PANTHER" id="PTHR15741">
    <property type="entry name" value="BASIC HELIX-LOOP-HELIX ZIP TRANSCRIPTION FACTOR"/>
    <property type="match status" value="1"/>
</dbReference>
<feature type="compositionally biased region" description="Gly residues" evidence="7">
    <location>
        <begin position="195"/>
        <end position="205"/>
    </location>
</feature>
<evidence type="ECO:0000256" key="6">
    <source>
        <dbReference type="SAM" id="Coils"/>
    </source>
</evidence>
<feature type="compositionally biased region" description="Polar residues" evidence="7">
    <location>
        <begin position="137"/>
        <end position="147"/>
    </location>
</feature>
<comment type="caution">
    <text evidence="9">The sequence shown here is derived from an EMBL/GenBank/DDBJ whole genome shotgun (WGS) entry which is preliminary data.</text>
</comment>
<feature type="region of interest" description="Disordered" evidence="7">
    <location>
        <begin position="1"/>
        <end position="23"/>
    </location>
</feature>
<evidence type="ECO:0000256" key="7">
    <source>
        <dbReference type="SAM" id="MobiDB-lite"/>
    </source>
</evidence>
<dbReference type="InterPro" id="IPR036638">
    <property type="entry name" value="HLH_DNA-bd_sf"/>
</dbReference>
<dbReference type="Proteomes" id="UP000738325">
    <property type="component" value="Unassembled WGS sequence"/>
</dbReference>
<proteinExistence type="predicted"/>
<dbReference type="GO" id="GO:0005634">
    <property type="term" value="C:nucleus"/>
    <property type="evidence" value="ECO:0007669"/>
    <property type="project" value="UniProtKB-SubCell"/>
</dbReference>
<keyword evidence="10" id="KW-1185">Reference proteome</keyword>
<dbReference type="InterPro" id="IPR052207">
    <property type="entry name" value="Max-like/E-box_TFs"/>
</dbReference>
<keyword evidence="2" id="KW-0805">Transcription regulation</keyword>
<dbReference type="Gene3D" id="4.10.280.10">
    <property type="entry name" value="Helix-loop-helix DNA-binding domain"/>
    <property type="match status" value="1"/>
</dbReference>
<dbReference type="SUPFAM" id="SSF47459">
    <property type="entry name" value="HLH, helix-loop-helix DNA-binding domain"/>
    <property type="match status" value="1"/>
</dbReference>
<feature type="coiled-coil region" evidence="6">
    <location>
        <begin position="327"/>
        <end position="354"/>
    </location>
</feature>